<proteinExistence type="inferred from homology"/>
<evidence type="ECO:0000256" key="3">
    <source>
        <dbReference type="ARBA" id="ARBA00022692"/>
    </source>
</evidence>
<dbReference type="PANTHER" id="PTHR32322">
    <property type="entry name" value="INNER MEMBRANE TRANSPORTER"/>
    <property type="match status" value="1"/>
</dbReference>
<feature type="transmembrane region" description="Helical" evidence="6">
    <location>
        <begin position="272"/>
        <end position="294"/>
    </location>
</feature>
<feature type="transmembrane region" description="Helical" evidence="6">
    <location>
        <begin position="215"/>
        <end position="236"/>
    </location>
</feature>
<evidence type="ECO:0000256" key="5">
    <source>
        <dbReference type="ARBA" id="ARBA00023136"/>
    </source>
</evidence>
<feature type="transmembrane region" description="Helical" evidence="6">
    <location>
        <begin position="150"/>
        <end position="171"/>
    </location>
</feature>
<dbReference type="PANTHER" id="PTHR32322:SF2">
    <property type="entry name" value="EAMA DOMAIN-CONTAINING PROTEIN"/>
    <property type="match status" value="1"/>
</dbReference>
<feature type="transmembrane region" description="Helical" evidence="6">
    <location>
        <begin position="67"/>
        <end position="89"/>
    </location>
</feature>
<evidence type="ECO:0000313" key="9">
    <source>
        <dbReference type="Proteomes" id="UP001168883"/>
    </source>
</evidence>
<dbReference type="InterPro" id="IPR050638">
    <property type="entry name" value="AA-Vitamin_Transporters"/>
</dbReference>
<feature type="transmembrane region" description="Helical" evidence="6">
    <location>
        <begin position="125"/>
        <end position="144"/>
    </location>
</feature>
<evidence type="ECO:0000256" key="6">
    <source>
        <dbReference type="SAM" id="Phobius"/>
    </source>
</evidence>
<comment type="similarity">
    <text evidence="2">Belongs to the EamA transporter family.</text>
</comment>
<feature type="transmembrane region" description="Helical" evidence="6">
    <location>
        <begin position="183"/>
        <end position="203"/>
    </location>
</feature>
<evidence type="ECO:0000313" key="8">
    <source>
        <dbReference type="EMBL" id="MDO3681299.1"/>
    </source>
</evidence>
<dbReference type="SUPFAM" id="SSF103481">
    <property type="entry name" value="Multidrug resistance efflux transporter EmrE"/>
    <property type="match status" value="2"/>
</dbReference>
<gene>
    <name evidence="8" type="ORF">Q3C12_30325</name>
</gene>
<dbReference type="InterPro" id="IPR037185">
    <property type="entry name" value="EmrE-like"/>
</dbReference>
<evidence type="ECO:0000256" key="2">
    <source>
        <dbReference type="ARBA" id="ARBA00007362"/>
    </source>
</evidence>
<reference evidence="8" key="1">
    <citation type="submission" date="2023-07" db="EMBL/GenBank/DDBJ databases">
        <authorList>
            <person name="Aktuganov G."/>
            <person name="Boyko T."/>
            <person name="Delegan Y."/>
            <person name="Galimzianova N."/>
            <person name="Gilvanova E."/>
            <person name="Korobov V."/>
            <person name="Kuzmina L."/>
            <person name="Melentiev A."/>
            <person name="Milman P."/>
            <person name="Ryabova A."/>
            <person name="Stupak E."/>
            <person name="Yasakov T."/>
            <person name="Zharikova N."/>
            <person name="Zhurenko E."/>
        </authorList>
    </citation>
    <scope>NUCLEOTIDE SEQUENCE</scope>
    <source>
        <strain evidence="8">IB-739</strain>
    </source>
</reference>
<dbReference type="Pfam" id="PF00892">
    <property type="entry name" value="EamA"/>
    <property type="match status" value="2"/>
</dbReference>
<protein>
    <submittedName>
        <fullName evidence="8">EamA family transporter</fullName>
    </submittedName>
</protein>
<feature type="transmembrane region" description="Helical" evidence="6">
    <location>
        <begin position="7"/>
        <end position="24"/>
    </location>
</feature>
<feature type="transmembrane region" description="Helical" evidence="6">
    <location>
        <begin position="248"/>
        <end position="266"/>
    </location>
</feature>
<comment type="caution">
    <text evidence="8">The sequence shown here is derived from an EMBL/GenBank/DDBJ whole genome shotgun (WGS) entry which is preliminary data.</text>
</comment>
<dbReference type="EMBL" id="JAUMKJ010000060">
    <property type="protein sequence ID" value="MDO3681299.1"/>
    <property type="molecule type" value="Genomic_DNA"/>
</dbReference>
<dbReference type="RefSeq" id="WP_302881169.1">
    <property type="nucleotide sequence ID" value="NZ_JAUMKJ010000060.1"/>
</dbReference>
<dbReference type="InterPro" id="IPR000620">
    <property type="entry name" value="EamA_dom"/>
</dbReference>
<evidence type="ECO:0000259" key="7">
    <source>
        <dbReference type="Pfam" id="PF00892"/>
    </source>
</evidence>
<sequence>MKPLKIYLMLLGFAIFTGATFNVAKYTVDYFSSFSAAAWRFGLAAVVMLMILMVTEGVGKNEFRKNAIAYLVLGIVGIFGFNALFFTGLKYTSPVNGALIMGLNPLVTTIFAQMILKDKMTTKQAAGIFFAFIGVLLVITQGSIETVKTLSISGGDLMIFGGNICWALYGVLGRRFVKDATPLSATTYPMTIGAVSLIVVSLFMPNPVPLPTIPIGAWGAIAFMAFFTTVLGYLWWNQGMKEIGASKTSLFFNLVPVVTMMISFATGTPVSVFQMIGTVFILLGVLTASGVITIPKHHTEKRAAVSSYQK</sequence>
<feature type="domain" description="EamA" evidence="7">
    <location>
        <begin position="5"/>
        <end position="139"/>
    </location>
</feature>
<keyword evidence="4 6" id="KW-1133">Transmembrane helix</keyword>
<name>A0ABT8VJY5_9BACL</name>
<accession>A0ABT8VJY5</accession>
<keyword evidence="5 6" id="KW-0472">Membrane</keyword>
<keyword evidence="3 6" id="KW-0812">Transmembrane</keyword>
<organism evidence="8 9">
    <name type="scientific">Paenibacillus ehimensis</name>
    <dbReference type="NCBI Taxonomy" id="79264"/>
    <lineage>
        <taxon>Bacteria</taxon>
        <taxon>Bacillati</taxon>
        <taxon>Bacillota</taxon>
        <taxon>Bacilli</taxon>
        <taxon>Bacillales</taxon>
        <taxon>Paenibacillaceae</taxon>
        <taxon>Paenibacillus</taxon>
    </lineage>
</organism>
<feature type="transmembrane region" description="Helical" evidence="6">
    <location>
        <begin position="95"/>
        <end position="116"/>
    </location>
</feature>
<evidence type="ECO:0000256" key="1">
    <source>
        <dbReference type="ARBA" id="ARBA00004127"/>
    </source>
</evidence>
<dbReference type="Proteomes" id="UP001168883">
    <property type="component" value="Unassembled WGS sequence"/>
</dbReference>
<keyword evidence="9" id="KW-1185">Reference proteome</keyword>
<feature type="domain" description="EamA" evidence="7">
    <location>
        <begin position="155"/>
        <end position="287"/>
    </location>
</feature>
<comment type="subcellular location">
    <subcellularLocation>
        <location evidence="1">Endomembrane system</location>
        <topology evidence="1">Multi-pass membrane protein</topology>
    </subcellularLocation>
</comment>
<feature type="transmembrane region" description="Helical" evidence="6">
    <location>
        <begin position="36"/>
        <end position="55"/>
    </location>
</feature>
<evidence type="ECO:0000256" key="4">
    <source>
        <dbReference type="ARBA" id="ARBA00022989"/>
    </source>
</evidence>